<comment type="subcellular location">
    <subcellularLocation>
        <location evidence="1 7">Cell membrane</location>
        <topology evidence="1 7">Multi-pass membrane protein</topology>
    </subcellularLocation>
</comment>
<dbReference type="Proteomes" id="UP000226525">
    <property type="component" value="Unassembled WGS sequence"/>
</dbReference>
<evidence type="ECO:0000256" key="3">
    <source>
        <dbReference type="ARBA" id="ARBA00022475"/>
    </source>
</evidence>
<protein>
    <submittedName>
        <fullName evidence="9">ABC transporter permease</fullName>
    </submittedName>
</protein>
<dbReference type="GO" id="GO:0055085">
    <property type="term" value="P:transmembrane transport"/>
    <property type="evidence" value="ECO:0007669"/>
    <property type="project" value="InterPro"/>
</dbReference>
<dbReference type="InterPro" id="IPR045621">
    <property type="entry name" value="BPD_transp_1_N"/>
</dbReference>
<comment type="caution">
    <text evidence="9">The sequence shown here is derived from an EMBL/GenBank/DDBJ whole genome shotgun (WGS) entry which is preliminary data.</text>
</comment>
<dbReference type="SUPFAM" id="SSF161098">
    <property type="entry name" value="MetI-like"/>
    <property type="match status" value="1"/>
</dbReference>
<dbReference type="PANTHER" id="PTHR43163">
    <property type="entry name" value="DIPEPTIDE TRANSPORT SYSTEM PERMEASE PROTEIN DPPB-RELATED"/>
    <property type="match status" value="1"/>
</dbReference>
<dbReference type="InterPro" id="IPR000515">
    <property type="entry name" value="MetI-like"/>
</dbReference>
<dbReference type="GO" id="GO:0005886">
    <property type="term" value="C:plasma membrane"/>
    <property type="evidence" value="ECO:0007669"/>
    <property type="project" value="UniProtKB-SubCell"/>
</dbReference>
<feature type="transmembrane region" description="Helical" evidence="7">
    <location>
        <begin position="99"/>
        <end position="120"/>
    </location>
</feature>
<proteinExistence type="inferred from homology"/>
<feature type="transmembrane region" description="Helical" evidence="7">
    <location>
        <begin position="177"/>
        <end position="206"/>
    </location>
</feature>
<dbReference type="AlphaFoldDB" id="A0A2D6YKE0"/>
<dbReference type="EMBL" id="NZEX01000105">
    <property type="protein sequence ID" value="MAH63658.1"/>
    <property type="molecule type" value="Genomic_DNA"/>
</dbReference>
<keyword evidence="6 7" id="KW-0472">Membrane</keyword>
<evidence type="ECO:0000313" key="9">
    <source>
        <dbReference type="EMBL" id="MAH63658.1"/>
    </source>
</evidence>
<reference evidence="10" key="1">
    <citation type="submission" date="2017-09" db="EMBL/GenBank/DDBJ databases">
        <title>The Reconstruction of 2,631 Draft Metagenome-Assembled Genomes from the Global Oceans.</title>
        <authorList>
            <person name="Tully B.J."/>
            <person name="Graham E.D."/>
            <person name="Heidelberg J.F."/>
        </authorList>
    </citation>
    <scope>NUCLEOTIDE SEQUENCE [LARGE SCALE GENOMIC DNA]</scope>
</reference>
<keyword evidence="2 7" id="KW-0813">Transport</keyword>
<keyword evidence="3" id="KW-1003">Cell membrane</keyword>
<dbReference type="Pfam" id="PF19300">
    <property type="entry name" value="BPD_transp_1_N"/>
    <property type="match status" value="1"/>
</dbReference>
<organism evidence="9 10">
    <name type="scientific">SAR324 cluster bacterium</name>
    <dbReference type="NCBI Taxonomy" id="2024889"/>
    <lineage>
        <taxon>Bacteria</taxon>
        <taxon>Deltaproteobacteria</taxon>
        <taxon>SAR324 cluster</taxon>
    </lineage>
</organism>
<feature type="transmembrane region" description="Helical" evidence="7">
    <location>
        <begin position="285"/>
        <end position="306"/>
    </location>
</feature>
<feature type="transmembrane region" description="Helical" evidence="7">
    <location>
        <begin position="12"/>
        <end position="30"/>
    </location>
</feature>
<dbReference type="CDD" id="cd06261">
    <property type="entry name" value="TM_PBP2"/>
    <property type="match status" value="1"/>
</dbReference>
<feature type="domain" description="ABC transmembrane type-1" evidence="8">
    <location>
        <begin position="95"/>
        <end position="306"/>
    </location>
</feature>
<dbReference type="Pfam" id="PF00528">
    <property type="entry name" value="BPD_transp_1"/>
    <property type="match status" value="1"/>
</dbReference>
<accession>A0A2D6YKE0</accession>
<keyword evidence="5 7" id="KW-1133">Transmembrane helix</keyword>
<dbReference type="PROSITE" id="PS50928">
    <property type="entry name" value="ABC_TM1"/>
    <property type="match status" value="1"/>
</dbReference>
<evidence type="ECO:0000256" key="2">
    <source>
        <dbReference type="ARBA" id="ARBA00022448"/>
    </source>
</evidence>
<sequence>MSGYIVGRFLQIPITLGIILIISFILIQAAPGDPVAALAGDYVTREYRERIIRHYGLDQSLWKQGLRYFQNVLQGDFGDSYYFKASVAQVIAERLPQTLLLVIPSVIFSSLIGIPLGFIAAKSAHPILSSGIPLWATLLNSLPIFWLAYLLILTFSVSLEWFPTKGMVNVRLMNTGIYYFLDVLHHLALPLLTMVLSQLAQILLLTRARLREEIKKPYFRTALSKGLSQQKATTHHALPNAMLPVITVIGSRFGFLITGAILTETVFAWPGLGRLMILAIEVRDYPLVLGIIFMLSIIVMVLNLLTDVAYSVLDPRIDFAGNE</sequence>
<feature type="transmembrane region" description="Helical" evidence="7">
    <location>
        <begin position="132"/>
        <end position="157"/>
    </location>
</feature>
<feature type="transmembrane region" description="Helical" evidence="7">
    <location>
        <begin position="253"/>
        <end position="273"/>
    </location>
</feature>
<dbReference type="Gene3D" id="1.10.3720.10">
    <property type="entry name" value="MetI-like"/>
    <property type="match status" value="1"/>
</dbReference>
<evidence type="ECO:0000313" key="10">
    <source>
        <dbReference type="Proteomes" id="UP000226525"/>
    </source>
</evidence>
<keyword evidence="4 7" id="KW-0812">Transmembrane</keyword>
<comment type="similarity">
    <text evidence="7">Belongs to the binding-protein-dependent transport system permease family.</text>
</comment>
<evidence type="ECO:0000256" key="7">
    <source>
        <dbReference type="RuleBase" id="RU363032"/>
    </source>
</evidence>
<name>A0A2D6YKE0_9DELT</name>
<evidence type="ECO:0000256" key="6">
    <source>
        <dbReference type="ARBA" id="ARBA00023136"/>
    </source>
</evidence>
<evidence type="ECO:0000256" key="1">
    <source>
        <dbReference type="ARBA" id="ARBA00004651"/>
    </source>
</evidence>
<evidence type="ECO:0000256" key="5">
    <source>
        <dbReference type="ARBA" id="ARBA00022989"/>
    </source>
</evidence>
<gene>
    <name evidence="9" type="ORF">CMN54_09485</name>
</gene>
<dbReference type="PANTHER" id="PTHR43163:SF6">
    <property type="entry name" value="DIPEPTIDE TRANSPORT SYSTEM PERMEASE PROTEIN DPPB-RELATED"/>
    <property type="match status" value="1"/>
</dbReference>
<evidence type="ECO:0000256" key="4">
    <source>
        <dbReference type="ARBA" id="ARBA00022692"/>
    </source>
</evidence>
<evidence type="ECO:0000259" key="8">
    <source>
        <dbReference type="PROSITE" id="PS50928"/>
    </source>
</evidence>
<dbReference type="InterPro" id="IPR035906">
    <property type="entry name" value="MetI-like_sf"/>
</dbReference>